<feature type="domain" description="DUF397" evidence="1">
    <location>
        <begin position="6"/>
        <end position="59"/>
    </location>
</feature>
<reference evidence="2 3" key="1">
    <citation type="submission" date="2019-03" db="EMBL/GenBank/DDBJ databases">
        <title>Draft genome sequences of novel Actinobacteria.</title>
        <authorList>
            <person name="Sahin N."/>
            <person name="Ay H."/>
            <person name="Saygin H."/>
        </authorList>
    </citation>
    <scope>NUCLEOTIDE SEQUENCE [LARGE SCALE GENOMIC DNA]</scope>
    <source>
        <strain evidence="2 3">DSM 45347</strain>
    </source>
</reference>
<sequence>MKSSKAVWRRSSYSGANGGECVEVANIPGSTVIRDSKDPDGPMLTMKRNDFRLFAEKIRNSS</sequence>
<keyword evidence="3" id="KW-1185">Reference proteome</keyword>
<dbReference type="RefSeq" id="WP_131943987.1">
    <property type="nucleotide sequence ID" value="NZ_BAAAMX010000062.1"/>
</dbReference>
<dbReference type="EMBL" id="SMJW01000243">
    <property type="protein sequence ID" value="TDC07399.1"/>
    <property type="molecule type" value="Genomic_DNA"/>
</dbReference>
<dbReference type="OrthoDB" id="3483392at2"/>
<organism evidence="2 3">
    <name type="scientific">Actinomadura bangladeshensis</name>
    <dbReference type="NCBI Taxonomy" id="453573"/>
    <lineage>
        <taxon>Bacteria</taxon>
        <taxon>Bacillati</taxon>
        <taxon>Actinomycetota</taxon>
        <taxon>Actinomycetes</taxon>
        <taxon>Streptosporangiales</taxon>
        <taxon>Thermomonosporaceae</taxon>
        <taxon>Actinomadura</taxon>
    </lineage>
</organism>
<name>A0A4R4NEL9_9ACTN</name>
<evidence type="ECO:0000259" key="1">
    <source>
        <dbReference type="Pfam" id="PF04149"/>
    </source>
</evidence>
<dbReference type="Pfam" id="PF04149">
    <property type="entry name" value="DUF397"/>
    <property type="match status" value="1"/>
</dbReference>
<dbReference type="Proteomes" id="UP000295431">
    <property type="component" value="Unassembled WGS sequence"/>
</dbReference>
<comment type="caution">
    <text evidence="2">The sequence shown here is derived from an EMBL/GenBank/DDBJ whole genome shotgun (WGS) entry which is preliminary data.</text>
</comment>
<evidence type="ECO:0000313" key="3">
    <source>
        <dbReference type="Proteomes" id="UP000295431"/>
    </source>
</evidence>
<dbReference type="InterPro" id="IPR007278">
    <property type="entry name" value="DUF397"/>
</dbReference>
<evidence type="ECO:0000313" key="2">
    <source>
        <dbReference type="EMBL" id="TDC07399.1"/>
    </source>
</evidence>
<proteinExistence type="predicted"/>
<dbReference type="AlphaFoldDB" id="A0A4R4NEL9"/>
<protein>
    <submittedName>
        <fullName evidence="2">DUF397 domain-containing protein</fullName>
    </submittedName>
</protein>
<accession>A0A4R4NEL9</accession>
<gene>
    <name evidence="2" type="ORF">E1284_32505</name>
</gene>